<evidence type="ECO:0000256" key="1">
    <source>
        <dbReference type="ARBA" id="ARBA00004123"/>
    </source>
</evidence>
<feature type="compositionally biased region" description="Polar residues" evidence="5">
    <location>
        <begin position="280"/>
        <end position="290"/>
    </location>
</feature>
<dbReference type="EMBL" id="VIEB01000294">
    <property type="protein sequence ID" value="TQD96299.1"/>
    <property type="molecule type" value="Genomic_DNA"/>
</dbReference>
<feature type="compositionally biased region" description="Acidic residues" evidence="5">
    <location>
        <begin position="86"/>
        <end position="101"/>
    </location>
</feature>
<dbReference type="Proteomes" id="UP000315295">
    <property type="component" value="Unassembled WGS sequence"/>
</dbReference>
<comment type="caution">
    <text evidence="9">The sequence shown here is derived from an EMBL/GenBank/DDBJ whole genome shotgun (WGS) entry which is preliminary data.</text>
</comment>
<feature type="domain" description="RPAP1 C-terminal" evidence="6">
    <location>
        <begin position="342"/>
        <end position="413"/>
    </location>
</feature>
<gene>
    <name evidence="9" type="ORF">C1H46_018065</name>
</gene>
<feature type="region of interest" description="Disordered" evidence="5">
    <location>
        <begin position="271"/>
        <end position="321"/>
    </location>
</feature>
<keyword evidence="3" id="KW-0804">Transcription</keyword>
<reference evidence="9 10" key="1">
    <citation type="journal article" date="2019" name="G3 (Bethesda)">
        <title>Sequencing of a Wild Apple (Malus baccata) Genome Unravels the Differences Between Cultivated and Wild Apple Species Regarding Disease Resistance and Cold Tolerance.</title>
        <authorList>
            <person name="Chen X."/>
        </authorList>
    </citation>
    <scope>NUCLEOTIDE SEQUENCE [LARGE SCALE GENOMIC DNA]</scope>
    <source>
        <strain evidence="10">cv. Shandingzi</strain>
        <tissue evidence="9">Leaves</tissue>
    </source>
</reference>
<feature type="domain" description="RPAP1/MINIYO-like TPR repeats" evidence="8">
    <location>
        <begin position="1319"/>
        <end position="1450"/>
    </location>
</feature>
<accession>A0A540MCY7</accession>
<evidence type="ECO:0000256" key="5">
    <source>
        <dbReference type="SAM" id="MobiDB-lite"/>
    </source>
</evidence>
<sequence>MAKESTKASGPAKRKPKVIFGTKALQTSDGDGASSLIGGIVEKGISDMPLSGPTPPPRPTVLPFPVARHRSAGPHCGPVNSKLGGEEDGGEGDDEDDEDVMDFEHIRDFAIRVERKKKKDMDFSKWAEKELDDNSSRTLRETMEFSTRKIESNKLHSRQKNEHVSALGNSKIEQEFVLGNSKSEQESVLGNSKSEQESVFNNMEIEADMNANSMPDNIRNEQGGSVSLEAQIDEENHARLQGMSADEIEEAQAEIMGRLDPALLQVLKRRGEEKLRKQRSPSSDNNEPKASSSSNSGPSHVATKITSNDTQTSVKDRLEQNSGKASGSLWSAWSERVQAVRDLRFSLDGTVIINGFHQISQSSNLSERDYLRTEGDPGAAGYTIKEAVSLTRSVIPGQRTLALHFLSTVLDKALQNIQAQDQFIGKDASKLDKSADWEAVWAYALGPEPELILSLRICLDDNHNNVVLACAKVLHRILSCDVNESFFDVSEKIAAPHMDIFTAPVFRSKPEIDVGFLRGGFWKYNAKPSNIFALDEEIIDDETEGKRTIQDDVVVAGQDFAAGLVRMGILPRLRYVLESDPMAALEEYTISILIAIARHSPKCAVAIMNCERLLETIISRFIAKDTVDIQPSKIKSVRLLKVLAQSDRKNCVAFIKNGTFQTMTWHLYQSISFLDNWVKSGKENCKLSSALKVEQLRFWKVFIQHGYCVSYFSDIFRNLCLWLNAPTIEKLTENDVLCEFASISAEGYLVLEALARRLPSLFSQMCLSNEISEHSGYGTEFWSWSQVGPMVDIALKWIVLKNDPSICKFFERENASRGGLTAQDLSVTSLLWVYSAVVHMLFRVLERVIPDDSVHSLESGGHVSWLPEFVPKVGLEMIKNGFMGHSDTLDAKYGIDPKGDGSFIEKLCHLRNLGNCETSLASVCCLQGLVGIIVSIDKLIVLARTGVQTPPQNYTSSREEKVLKDGLLKGSLVELRSVQNTFMKLVASEWPRVQSIEMFGRGGPAPGVGVGWGASGGGYWSGTVLLSQADARFLVYLLETWKLVSNFDSPTEEEMTFTMLAINSSLVVCVGAGPTDRTYVTKALNILLDVSVLKYLDLCIRRFLSSNGGMKLFDWDYKEEDYILFSKTLASHFSDRWLSVKKKLKDSDGMKSSDSKSLKKGKASLNTIYEESDTPPMISQNCTSLVAEWAHQRLPLPISWFLSPISTLCDSKHAGLKKFSNLQDLMQDQGDFLEVAKSGLFFLLGIEALSSFLPVDVPSPVNSVSLVWKLHSLSVILLVGMGVVEEEKSRVVFEALQDLYGNLVHQARPSTLLPEPRNENNLDVLAFQSEVHESYSVFIETLVDQFSAVSYGDLIYGRQVAVYLHRCVEAPVRLAAWNTLTSSCVLELLPPLEKCFTDAEGYLEPAEDNPGILEAYVKSWTSGALDRAASRGSLAYKLVIHHLSAFIFNSYTGDKLLLRNKLSRSLLRDFSLKQQHEAMMLNLIQYNKPSIPHETKHEDGVPVGNDVEKRLELLNETCELNSSLLAAVEKLKSSLKNNLS</sequence>
<organism evidence="9 10">
    <name type="scientific">Malus baccata</name>
    <name type="common">Siberian crab apple</name>
    <name type="synonym">Pyrus baccata</name>
    <dbReference type="NCBI Taxonomy" id="106549"/>
    <lineage>
        <taxon>Eukaryota</taxon>
        <taxon>Viridiplantae</taxon>
        <taxon>Streptophyta</taxon>
        <taxon>Embryophyta</taxon>
        <taxon>Tracheophyta</taxon>
        <taxon>Spermatophyta</taxon>
        <taxon>Magnoliopsida</taxon>
        <taxon>eudicotyledons</taxon>
        <taxon>Gunneridae</taxon>
        <taxon>Pentapetalae</taxon>
        <taxon>rosids</taxon>
        <taxon>fabids</taxon>
        <taxon>Rosales</taxon>
        <taxon>Rosaceae</taxon>
        <taxon>Amygdaloideae</taxon>
        <taxon>Maleae</taxon>
        <taxon>Malus</taxon>
    </lineage>
</organism>
<comment type="similarity">
    <text evidence="2">Belongs to the RPAP1 family.</text>
</comment>
<dbReference type="Pfam" id="PF08620">
    <property type="entry name" value="RPAP1_C"/>
    <property type="match status" value="1"/>
</dbReference>
<dbReference type="InterPro" id="IPR057989">
    <property type="entry name" value="TPR_RPAP1/MINIYO-like"/>
</dbReference>
<dbReference type="PANTHER" id="PTHR47605">
    <property type="entry name" value="TRANSCRIPTIONAL ELONGATION REGULATOR MINIYO"/>
    <property type="match status" value="1"/>
</dbReference>
<feature type="domain" description="RPAP1 N-terminal" evidence="7">
    <location>
        <begin position="231"/>
        <end position="274"/>
    </location>
</feature>
<feature type="compositionally biased region" description="Pro residues" evidence="5">
    <location>
        <begin position="52"/>
        <end position="62"/>
    </location>
</feature>
<feature type="compositionally biased region" description="Polar residues" evidence="5">
    <location>
        <begin position="304"/>
        <end position="313"/>
    </location>
</feature>
<evidence type="ECO:0000256" key="3">
    <source>
        <dbReference type="ARBA" id="ARBA00023163"/>
    </source>
</evidence>
<feature type="region of interest" description="Disordered" evidence="5">
    <location>
        <begin position="1"/>
        <end position="101"/>
    </location>
</feature>
<keyword evidence="4" id="KW-0539">Nucleus</keyword>
<feature type="region of interest" description="Disordered" evidence="5">
    <location>
        <begin position="149"/>
        <end position="170"/>
    </location>
</feature>
<dbReference type="SUPFAM" id="SSF48371">
    <property type="entry name" value="ARM repeat"/>
    <property type="match status" value="1"/>
</dbReference>
<evidence type="ECO:0000259" key="6">
    <source>
        <dbReference type="Pfam" id="PF08620"/>
    </source>
</evidence>
<name>A0A540MCY7_MALBA</name>
<dbReference type="STRING" id="106549.A0A540MCY7"/>
<evidence type="ECO:0000313" key="9">
    <source>
        <dbReference type="EMBL" id="TQD96299.1"/>
    </source>
</evidence>
<evidence type="ECO:0008006" key="11">
    <source>
        <dbReference type="Google" id="ProtNLM"/>
    </source>
</evidence>
<keyword evidence="10" id="KW-1185">Reference proteome</keyword>
<dbReference type="PANTHER" id="PTHR47605:SF2">
    <property type="entry name" value="TRANSCRIPTIONAL ELONGATION REGULATOR MINIYO"/>
    <property type="match status" value="1"/>
</dbReference>
<dbReference type="InterPro" id="IPR055326">
    <property type="entry name" value="MINIYO"/>
</dbReference>
<dbReference type="InterPro" id="IPR013930">
    <property type="entry name" value="RPAP1_N"/>
</dbReference>
<evidence type="ECO:0000313" key="10">
    <source>
        <dbReference type="Proteomes" id="UP000315295"/>
    </source>
</evidence>
<dbReference type="InterPro" id="IPR016024">
    <property type="entry name" value="ARM-type_fold"/>
</dbReference>
<evidence type="ECO:0000256" key="2">
    <source>
        <dbReference type="ARBA" id="ARBA00009953"/>
    </source>
</evidence>
<dbReference type="Pfam" id="PF08621">
    <property type="entry name" value="RPAP1_N"/>
    <property type="match status" value="1"/>
</dbReference>
<evidence type="ECO:0000259" key="8">
    <source>
        <dbReference type="Pfam" id="PF25766"/>
    </source>
</evidence>
<dbReference type="Pfam" id="PF25766">
    <property type="entry name" value="TPR_RPAP1"/>
    <property type="match status" value="1"/>
</dbReference>
<proteinExistence type="inferred from homology"/>
<protein>
    <recommendedName>
        <fullName evidence="11">RNA polymerase II-associated protein 1 C-terminal domain-containing protein</fullName>
    </recommendedName>
</protein>
<dbReference type="InterPro" id="IPR013929">
    <property type="entry name" value="RPAP1_C"/>
</dbReference>
<evidence type="ECO:0000256" key="4">
    <source>
        <dbReference type="ARBA" id="ARBA00023242"/>
    </source>
</evidence>
<feature type="compositionally biased region" description="Basic and acidic residues" evidence="5">
    <location>
        <begin position="149"/>
        <end position="163"/>
    </location>
</feature>
<evidence type="ECO:0000259" key="7">
    <source>
        <dbReference type="Pfam" id="PF08621"/>
    </source>
</evidence>
<comment type="subcellular location">
    <subcellularLocation>
        <location evidence="1">Nucleus</location>
    </subcellularLocation>
</comment>